<accession>A0A5B8Y7S3</accession>
<dbReference type="Gene3D" id="3.30.460.40">
    <property type="match status" value="1"/>
</dbReference>
<dbReference type="RefSeq" id="WP_141198989.1">
    <property type="nucleotide sequence ID" value="NZ_CP041186.1"/>
</dbReference>
<sequence length="146" mass="16546">MKISPDFREFIACANVRDVRFLIVGGYAVAYHGHPRYTKDLGVWVEPSAENARRLLLALEDFGFGALELKVEDFLEPDQIIQLGYPPLRIDLLTSVSGLSFDECFPNRQNVKIEEVEVPFIGLDDLKKNKQASGRHQDLADLENLQ</sequence>
<evidence type="ECO:0008006" key="3">
    <source>
        <dbReference type="Google" id="ProtNLM"/>
    </source>
</evidence>
<dbReference type="InterPro" id="IPR043519">
    <property type="entry name" value="NT_sf"/>
</dbReference>
<protein>
    <recommendedName>
        <fullName evidence="3">Nucleotidyltransferase family protein</fullName>
    </recommendedName>
</protein>
<evidence type="ECO:0000313" key="1">
    <source>
        <dbReference type="EMBL" id="QDG52522.1"/>
    </source>
</evidence>
<dbReference type="EMBL" id="CP041186">
    <property type="protein sequence ID" value="QDG52522.1"/>
    <property type="molecule type" value="Genomic_DNA"/>
</dbReference>
<accession>A0A4Y6PW14</accession>
<reference evidence="1 2" key="1">
    <citation type="submission" date="2019-06" db="EMBL/GenBank/DDBJ databases">
        <title>Persicimonas caeni gen. nov., sp. nov., a predatory bacterium isolated from solar saltern.</title>
        <authorList>
            <person name="Wang S."/>
        </authorList>
    </citation>
    <scope>NUCLEOTIDE SEQUENCE [LARGE SCALE GENOMIC DNA]</scope>
    <source>
        <strain evidence="1 2">YN101</strain>
    </source>
</reference>
<evidence type="ECO:0000313" key="2">
    <source>
        <dbReference type="Proteomes" id="UP000315995"/>
    </source>
</evidence>
<name>A0A4Y6PW14_PERCE</name>
<organism evidence="1 2">
    <name type="scientific">Persicimonas caeni</name>
    <dbReference type="NCBI Taxonomy" id="2292766"/>
    <lineage>
        <taxon>Bacteria</taxon>
        <taxon>Deltaproteobacteria</taxon>
        <taxon>Bradymonadales</taxon>
        <taxon>Bradymonadaceae</taxon>
        <taxon>Persicimonas</taxon>
    </lineage>
</organism>
<dbReference type="SUPFAM" id="SSF81301">
    <property type="entry name" value="Nucleotidyltransferase"/>
    <property type="match status" value="1"/>
</dbReference>
<dbReference type="OrthoDB" id="5519456at2"/>
<keyword evidence="2" id="KW-1185">Reference proteome</keyword>
<dbReference type="AlphaFoldDB" id="A0A4Y6PW14"/>
<dbReference type="Proteomes" id="UP000315995">
    <property type="component" value="Chromosome"/>
</dbReference>
<gene>
    <name evidence="1" type="ORF">FIV42_17810</name>
</gene>
<proteinExistence type="predicted"/>